<proteinExistence type="predicted"/>
<dbReference type="EMBL" id="JARJCW010000015">
    <property type="protein sequence ID" value="KAJ7216546.1"/>
    <property type="molecule type" value="Genomic_DNA"/>
</dbReference>
<reference evidence="1" key="1">
    <citation type="submission" date="2023-03" db="EMBL/GenBank/DDBJ databases">
        <title>Massive genome expansion in bonnet fungi (Mycena s.s.) driven by repeated elements and novel gene families across ecological guilds.</title>
        <authorList>
            <consortium name="Lawrence Berkeley National Laboratory"/>
            <person name="Harder C.B."/>
            <person name="Miyauchi S."/>
            <person name="Viragh M."/>
            <person name="Kuo A."/>
            <person name="Thoen E."/>
            <person name="Andreopoulos B."/>
            <person name="Lu D."/>
            <person name="Skrede I."/>
            <person name="Drula E."/>
            <person name="Henrissat B."/>
            <person name="Morin E."/>
            <person name="Kohler A."/>
            <person name="Barry K."/>
            <person name="LaButti K."/>
            <person name="Morin E."/>
            <person name="Salamov A."/>
            <person name="Lipzen A."/>
            <person name="Mereny Z."/>
            <person name="Hegedus B."/>
            <person name="Baldrian P."/>
            <person name="Stursova M."/>
            <person name="Weitz H."/>
            <person name="Taylor A."/>
            <person name="Grigoriev I.V."/>
            <person name="Nagy L.G."/>
            <person name="Martin F."/>
            <person name="Kauserud H."/>
        </authorList>
    </citation>
    <scope>NUCLEOTIDE SEQUENCE</scope>
    <source>
        <strain evidence="1">9144</strain>
    </source>
</reference>
<dbReference type="Proteomes" id="UP001219525">
    <property type="component" value="Unassembled WGS sequence"/>
</dbReference>
<sequence>MLGISHFAHLASGAVLRIADGVHVDDHAAEVSKKTAALFVGLQREKAGVLRMVTVITTVQRKGMSNINIADSEEDDGIEESDTNLDNFLAKSRGLIPIRTEKMCLSQRPIRTKNR</sequence>
<organism evidence="1 2">
    <name type="scientific">Mycena pura</name>
    <dbReference type="NCBI Taxonomy" id="153505"/>
    <lineage>
        <taxon>Eukaryota</taxon>
        <taxon>Fungi</taxon>
        <taxon>Dikarya</taxon>
        <taxon>Basidiomycota</taxon>
        <taxon>Agaricomycotina</taxon>
        <taxon>Agaricomycetes</taxon>
        <taxon>Agaricomycetidae</taxon>
        <taxon>Agaricales</taxon>
        <taxon>Marasmiineae</taxon>
        <taxon>Mycenaceae</taxon>
        <taxon>Mycena</taxon>
    </lineage>
</organism>
<accession>A0AAD6VQ79</accession>
<evidence type="ECO:0000313" key="2">
    <source>
        <dbReference type="Proteomes" id="UP001219525"/>
    </source>
</evidence>
<name>A0AAD6VQ79_9AGAR</name>
<evidence type="ECO:0000313" key="1">
    <source>
        <dbReference type="EMBL" id="KAJ7216546.1"/>
    </source>
</evidence>
<dbReference type="AlphaFoldDB" id="A0AAD6VQ79"/>
<keyword evidence="2" id="KW-1185">Reference proteome</keyword>
<comment type="caution">
    <text evidence="1">The sequence shown here is derived from an EMBL/GenBank/DDBJ whole genome shotgun (WGS) entry which is preliminary data.</text>
</comment>
<gene>
    <name evidence="1" type="ORF">GGX14DRAFT_391363</name>
</gene>
<protein>
    <submittedName>
        <fullName evidence="1">Uncharacterized protein</fullName>
    </submittedName>
</protein>